<evidence type="ECO:0000259" key="2">
    <source>
        <dbReference type="Pfam" id="PF13280"/>
    </source>
</evidence>
<dbReference type="OrthoDB" id="9787242at2"/>
<evidence type="ECO:0000313" key="5">
    <source>
        <dbReference type="Proteomes" id="UP000057609"/>
    </source>
</evidence>
<dbReference type="InterPro" id="IPR036390">
    <property type="entry name" value="WH_DNA-bd_sf"/>
</dbReference>
<feature type="domain" description="Helix-turn-helix type 11" evidence="1">
    <location>
        <begin position="17"/>
        <end position="62"/>
    </location>
</feature>
<dbReference type="Gene3D" id="1.10.10.10">
    <property type="entry name" value="Winged helix-like DNA-binding domain superfamily/Winged helix DNA-binding domain"/>
    <property type="match status" value="1"/>
</dbReference>
<accession>A0A0B5BIP2</accession>
<evidence type="ECO:0000259" key="3">
    <source>
        <dbReference type="Pfam" id="PF25583"/>
    </source>
</evidence>
<feature type="domain" description="WYL" evidence="2">
    <location>
        <begin position="154"/>
        <end position="220"/>
    </location>
</feature>
<dbReference type="HOGENOM" id="CLU_041141_4_1_7"/>
<dbReference type="InterPro" id="IPR051534">
    <property type="entry name" value="CBASS_pafABC_assoc_protein"/>
</dbReference>
<dbReference type="PANTHER" id="PTHR34580">
    <property type="match status" value="1"/>
</dbReference>
<protein>
    <submittedName>
        <fullName evidence="4">Transcriptional regulator</fullName>
    </submittedName>
</protein>
<dbReference type="InterPro" id="IPR057727">
    <property type="entry name" value="WCX_dom"/>
</dbReference>
<feature type="domain" description="WCX" evidence="3">
    <location>
        <begin position="249"/>
        <end position="326"/>
    </location>
</feature>
<dbReference type="InterPro" id="IPR036388">
    <property type="entry name" value="WH-like_DNA-bd_sf"/>
</dbReference>
<evidence type="ECO:0000313" key="4">
    <source>
        <dbReference type="EMBL" id="AJE04335.1"/>
    </source>
</evidence>
<dbReference type="SUPFAM" id="SSF46785">
    <property type="entry name" value="Winged helix' DNA-binding domain"/>
    <property type="match status" value="1"/>
</dbReference>
<dbReference type="EMBL" id="CP009788">
    <property type="protein sequence ID" value="AJE04335.1"/>
    <property type="molecule type" value="Genomic_DNA"/>
</dbReference>
<name>A0A0B5BIP2_9BACT</name>
<dbReference type="RefSeq" id="WP_039744222.1">
    <property type="nucleotide sequence ID" value="NZ_CP009788.1"/>
</dbReference>
<dbReference type="PANTHER" id="PTHR34580:SF1">
    <property type="entry name" value="PROTEIN PAFC"/>
    <property type="match status" value="1"/>
</dbReference>
<dbReference type="PROSITE" id="PS52050">
    <property type="entry name" value="WYL"/>
    <property type="match status" value="1"/>
</dbReference>
<dbReference type="InterPro" id="IPR028349">
    <property type="entry name" value="PafC-like"/>
</dbReference>
<dbReference type="AlphaFoldDB" id="A0A0B5BIP2"/>
<gene>
    <name evidence="4" type="ORF">GPICK_14130</name>
</gene>
<sequence length="337" mass="38118">MQKGKPAKKYSQAGRVHDLIRLIEARHGVTIEEMAEETGVDRRTVHRDLNAIHEAGYPLVSEWLTGRKVYRFLTRFKDVPPVTFTLQELVALSFFRSQLHFLDGTPFRDDLDAAFRKIGSVLPPRYAAHMERIAEVSLPLLQGRRDYGRVAGSLTTIRDALIYQYRLRLTYRAPGKGRSTTYAVDPYTLIFYKGGLYLFGYAHNRKALRTFAAERIAGVELLKERFEIPDDYRPGDRLKGAFGIVDEEPLAVTVRFAPAIAHAIRDRLWHPSQSVREEADGSVLLSFTAGGRMEIVSWLLSYGAHAEVLEPACLREEMGAIAAAMAERYRQIPVSPP</sequence>
<organism evidence="4 5">
    <name type="scientific">Geobacter pickeringii</name>
    <dbReference type="NCBI Taxonomy" id="345632"/>
    <lineage>
        <taxon>Bacteria</taxon>
        <taxon>Pseudomonadati</taxon>
        <taxon>Thermodesulfobacteriota</taxon>
        <taxon>Desulfuromonadia</taxon>
        <taxon>Geobacterales</taxon>
        <taxon>Geobacteraceae</taxon>
        <taxon>Geobacter</taxon>
    </lineage>
</organism>
<reference evidence="4 5" key="1">
    <citation type="journal article" date="2015" name="Genome Announc.">
        <title>Complete Genome of Geobacter pickeringii G13T, a Metal-Reducing Isolate from Sedimentary Kaolin Deposits.</title>
        <authorList>
            <person name="Badalamenti J.P."/>
            <person name="Bond D.R."/>
        </authorList>
    </citation>
    <scope>NUCLEOTIDE SEQUENCE [LARGE SCALE GENOMIC DNA]</scope>
    <source>
        <strain evidence="4 5">G13</strain>
    </source>
</reference>
<evidence type="ECO:0000259" key="1">
    <source>
        <dbReference type="Pfam" id="PF08279"/>
    </source>
</evidence>
<dbReference type="Pfam" id="PF25583">
    <property type="entry name" value="WCX"/>
    <property type="match status" value="1"/>
</dbReference>
<dbReference type="STRING" id="345632.GPICK_14130"/>
<proteinExistence type="predicted"/>
<dbReference type="InterPro" id="IPR026881">
    <property type="entry name" value="WYL_dom"/>
</dbReference>
<dbReference type="Proteomes" id="UP000057609">
    <property type="component" value="Chromosome"/>
</dbReference>
<dbReference type="InterPro" id="IPR013196">
    <property type="entry name" value="HTH_11"/>
</dbReference>
<dbReference type="Pfam" id="PF13280">
    <property type="entry name" value="WYL"/>
    <property type="match status" value="1"/>
</dbReference>
<dbReference type="KEGG" id="gpi:GPICK_14130"/>
<dbReference type="PIRSF" id="PIRSF016838">
    <property type="entry name" value="PafC"/>
    <property type="match status" value="1"/>
</dbReference>
<keyword evidence="5" id="KW-1185">Reference proteome</keyword>
<dbReference type="Pfam" id="PF08279">
    <property type="entry name" value="HTH_11"/>
    <property type="match status" value="1"/>
</dbReference>